<evidence type="ECO:0000256" key="4">
    <source>
        <dbReference type="PROSITE-ProRule" id="PRU00221"/>
    </source>
</evidence>
<evidence type="ECO:0000256" key="3">
    <source>
        <dbReference type="ARBA" id="ARBA00022737"/>
    </source>
</evidence>
<proteinExistence type="inferred from homology"/>
<protein>
    <recommendedName>
        <fullName evidence="5">Pre-rRNA-processing protein IPI3</fullName>
    </recommendedName>
</protein>
<dbReference type="Pfam" id="PF00400">
    <property type="entry name" value="WD40"/>
    <property type="match status" value="1"/>
</dbReference>
<keyword evidence="2 4" id="KW-0853">WD repeat</keyword>
<feature type="coiled-coil region" evidence="6">
    <location>
        <begin position="484"/>
        <end position="511"/>
    </location>
</feature>
<evidence type="ECO:0000256" key="2">
    <source>
        <dbReference type="ARBA" id="ARBA00022574"/>
    </source>
</evidence>
<keyword evidence="3" id="KW-0677">Repeat</keyword>
<dbReference type="Gene3D" id="2.130.10.10">
    <property type="entry name" value="YVTN repeat-like/Quinoprotein amine dehydrogenase"/>
    <property type="match status" value="2"/>
</dbReference>
<reference evidence="7 8" key="1">
    <citation type="journal article" date="2020" name="ISME J.">
        <title>Uncovering the hidden diversity of litter-decomposition mechanisms in mushroom-forming fungi.</title>
        <authorList>
            <person name="Floudas D."/>
            <person name="Bentzer J."/>
            <person name="Ahren D."/>
            <person name="Johansson T."/>
            <person name="Persson P."/>
            <person name="Tunlid A."/>
        </authorList>
    </citation>
    <scope>NUCLEOTIDE SEQUENCE [LARGE SCALE GENOMIC DNA]</scope>
    <source>
        <strain evidence="7 8">CBS 291.85</strain>
    </source>
</reference>
<comment type="subunit">
    <text evidence="5">Component of the RIX1 complex, composed of IPI1, RIX1/IPI2 and IPI3 in a 1:2:2 stoichiometry. The complex interacts (via RIX1) with MDN1 (via its hexameric AAA ATPase ring) and the pre-60S ribosome particles.</text>
</comment>
<evidence type="ECO:0000256" key="5">
    <source>
        <dbReference type="RuleBase" id="RU369067"/>
    </source>
</evidence>
<comment type="caution">
    <text evidence="7">The sequence shown here is derived from an EMBL/GenBank/DDBJ whole genome shotgun (WGS) entry which is preliminary data.</text>
</comment>
<evidence type="ECO:0000313" key="7">
    <source>
        <dbReference type="EMBL" id="KAF5355330.1"/>
    </source>
</evidence>
<keyword evidence="5" id="KW-0698">rRNA processing</keyword>
<dbReference type="AlphaFoldDB" id="A0A8H5FZE3"/>
<dbReference type="SUPFAM" id="SSF50978">
    <property type="entry name" value="WD40 repeat-like"/>
    <property type="match status" value="2"/>
</dbReference>
<dbReference type="PROSITE" id="PS50082">
    <property type="entry name" value="WD_REPEATS_2"/>
    <property type="match status" value="1"/>
</dbReference>
<organism evidence="7 8">
    <name type="scientific">Tetrapyrgos nigripes</name>
    <dbReference type="NCBI Taxonomy" id="182062"/>
    <lineage>
        <taxon>Eukaryota</taxon>
        <taxon>Fungi</taxon>
        <taxon>Dikarya</taxon>
        <taxon>Basidiomycota</taxon>
        <taxon>Agaricomycotina</taxon>
        <taxon>Agaricomycetes</taxon>
        <taxon>Agaricomycetidae</taxon>
        <taxon>Agaricales</taxon>
        <taxon>Marasmiineae</taxon>
        <taxon>Marasmiaceae</taxon>
        <taxon>Tetrapyrgos</taxon>
    </lineage>
</organism>
<feature type="repeat" description="WD" evidence="4">
    <location>
        <begin position="130"/>
        <end position="156"/>
    </location>
</feature>
<dbReference type="SMART" id="SM00320">
    <property type="entry name" value="WD40"/>
    <property type="match status" value="4"/>
</dbReference>
<comment type="subcellular location">
    <subcellularLocation>
        <location evidence="5">Nucleus</location>
    </subcellularLocation>
</comment>
<dbReference type="Proteomes" id="UP000559256">
    <property type="component" value="Unassembled WGS sequence"/>
</dbReference>
<dbReference type="InterPro" id="IPR015943">
    <property type="entry name" value="WD40/YVTN_repeat-like_dom_sf"/>
</dbReference>
<dbReference type="GO" id="GO:0120330">
    <property type="term" value="C:rixosome complex"/>
    <property type="evidence" value="ECO:0007669"/>
    <property type="project" value="UniProtKB-UniRule"/>
</dbReference>
<gene>
    <name evidence="7" type="ORF">D9758_006052</name>
</gene>
<accession>A0A8H5FZE3</accession>
<dbReference type="InterPro" id="IPR001680">
    <property type="entry name" value="WD40_rpt"/>
</dbReference>
<evidence type="ECO:0000313" key="8">
    <source>
        <dbReference type="Proteomes" id="UP000559256"/>
    </source>
</evidence>
<dbReference type="PANTHER" id="PTHR18763">
    <property type="entry name" value="WD-REPEAT PROTEIN 18"/>
    <property type="match status" value="1"/>
</dbReference>
<dbReference type="GO" id="GO:0006364">
    <property type="term" value="P:rRNA processing"/>
    <property type="evidence" value="ECO:0007669"/>
    <property type="project" value="UniProtKB-UniRule"/>
</dbReference>
<dbReference type="InterPro" id="IPR045227">
    <property type="entry name" value="WDR18/Ipi3/RID3"/>
</dbReference>
<evidence type="ECO:0000256" key="6">
    <source>
        <dbReference type="SAM" id="Coils"/>
    </source>
</evidence>
<dbReference type="OrthoDB" id="756370at2759"/>
<dbReference type="GO" id="GO:0006261">
    <property type="term" value="P:DNA-templated DNA replication"/>
    <property type="evidence" value="ECO:0007669"/>
    <property type="project" value="TreeGrafter"/>
</dbReference>
<dbReference type="GO" id="GO:0005656">
    <property type="term" value="C:nuclear pre-replicative complex"/>
    <property type="evidence" value="ECO:0007669"/>
    <property type="project" value="TreeGrafter"/>
</dbReference>
<evidence type="ECO:0000256" key="1">
    <source>
        <dbReference type="ARBA" id="ARBA00010143"/>
    </source>
</evidence>
<keyword evidence="8" id="KW-1185">Reference proteome</keyword>
<keyword evidence="6" id="KW-0175">Coiled coil</keyword>
<keyword evidence="5" id="KW-0539">Nucleus</keyword>
<dbReference type="PANTHER" id="PTHR18763:SF0">
    <property type="entry name" value="WD REPEAT-CONTAINING PROTEIN 18"/>
    <property type="match status" value="1"/>
</dbReference>
<sequence>MHLQETIFCATASSSGSGAISLHDIVTGSSLASFKQTNAVPHCTVFLESKNAQGGVFFAAQPDKSLLHVYNFQKDQISLKIVLPEKLTCVALDPRGDYFAGGTTQGRIHLWEASPSDFQGLLDVLTLRNINVLRFTQDGAALISGSDDSSINVWSVARLLDEDTQNELALPYFTLTDHTLPITDIICGVGSFPTCRILTSSIDHSVKVCQSFRILQLTPTNKNAQFSSGTSLPNQCSPRSFSLSRYHLSHGISQNVFFFAASSEGSIYQMNLYRHREDKSKGPHTEAIGGGGVNDMIRVDDESTDAHNSSKKRLIAIGHPITSLTISLTSSLLVVGTSSGLIQIYDIPTHQLLRTISSHRGFSVTHLSTMLKPIDLVGHVNLRMNVNPTQGAGANNHSSDTRETIPVKSVVPFQRMRDTKTREVHEVSMVLPVQRHRDENHVDSDLISTCYPYSKSSFLRDHAYFTQYLSSSSSDTDTSTSTSTSSLQSKITSLEAEVIQLREQLGQAKGINNAMWETVVQKVVGTGKKATTTTATATAMQVDGEGDEGEGDYMYIFVCILHQSTLTAFQSWTRLVNEKTKTTKHPMASRMLRAGPAPLSTGRHDLWVNEPHFEDSAPGVGEYVLHGV</sequence>
<name>A0A8H5FZE3_9AGAR</name>
<dbReference type="InterPro" id="IPR036322">
    <property type="entry name" value="WD40_repeat_dom_sf"/>
</dbReference>
<comment type="similarity">
    <text evidence="1 5">Belongs to the WD repeat IPI3/WDR18 family.</text>
</comment>
<comment type="function">
    <text evidence="5">Component of the RIX1 complex required for processing of ITS2 sequences from 35S pre-rRNA.</text>
</comment>
<dbReference type="EMBL" id="JAACJM010000057">
    <property type="protein sequence ID" value="KAF5355330.1"/>
    <property type="molecule type" value="Genomic_DNA"/>
</dbReference>